<dbReference type="AlphaFoldDB" id="X1EBM9"/>
<protein>
    <recommendedName>
        <fullName evidence="2">Enoyl-CoA hydratase</fullName>
    </recommendedName>
</protein>
<gene>
    <name evidence="1" type="ORF">S01H4_54628</name>
</gene>
<comment type="caution">
    <text evidence="1">The sequence shown here is derived from an EMBL/GenBank/DDBJ whole genome shotgun (WGS) entry which is preliminary data.</text>
</comment>
<organism evidence="1">
    <name type="scientific">marine sediment metagenome</name>
    <dbReference type="NCBI Taxonomy" id="412755"/>
    <lineage>
        <taxon>unclassified sequences</taxon>
        <taxon>metagenomes</taxon>
        <taxon>ecological metagenomes</taxon>
    </lineage>
</organism>
<dbReference type="PANTHER" id="PTHR43459">
    <property type="entry name" value="ENOYL-COA HYDRATASE"/>
    <property type="match status" value="1"/>
</dbReference>
<reference evidence="1" key="1">
    <citation type="journal article" date="2014" name="Front. Microbiol.">
        <title>High frequency of phylogenetically diverse reductive dehalogenase-homologous genes in deep subseafloor sedimentary metagenomes.</title>
        <authorList>
            <person name="Kawai M."/>
            <person name="Futagami T."/>
            <person name="Toyoda A."/>
            <person name="Takaki Y."/>
            <person name="Nishi S."/>
            <person name="Hori S."/>
            <person name="Arai W."/>
            <person name="Tsubouchi T."/>
            <person name="Morono Y."/>
            <person name="Uchiyama I."/>
            <person name="Ito T."/>
            <person name="Fujiyama A."/>
            <person name="Inagaki F."/>
            <person name="Takami H."/>
        </authorList>
    </citation>
    <scope>NUCLEOTIDE SEQUENCE</scope>
    <source>
        <strain evidence="1">Expedition CK06-06</strain>
    </source>
</reference>
<dbReference type="EMBL" id="BART01031448">
    <property type="protein sequence ID" value="GAH14534.1"/>
    <property type="molecule type" value="Genomic_DNA"/>
</dbReference>
<proteinExistence type="predicted"/>
<dbReference type="PANTHER" id="PTHR43459:SF1">
    <property type="entry name" value="EG:BACN32G11.4 PROTEIN"/>
    <property type="match status" value="1"/>
</dbReference>
<dbReference type="InterPro" id="IPR018376">
    <property type="entry name" value="Enoyl-CoA_hyd/isom_CS"/>
</dbReference>
<dbReference type="Gene3D" id="3.90.226.10">
    <property type="entry name" value="2-enoyl-CoA Hydratase, Chain A, domain 1"/>
    <property type="match status" value="1"/>
</dbReference>
<dbReference type="InterPro" id="IPR029045">
    <property type="entry name" value="ClpP/crotonase-like_dom_sf"/>
</dbReference>
<dbReference type="CDD" id="cd06558">
    <property type="entry name" value="crotonase-like"/>
    <property type="match status" value="1"/>
</dbReference>
<evidence type="ECO:0000313" key="1">
    <source>
        <dbReference type="EMBL" id="GAH14534.1"/>
    </source>
</evidence>
<dbReference type="PROSITE" id="PS00166">
    <property type="entry name" value="ENOYL_COA_HYDRATASE"/>
    <property type="match status" value="1"/>
</dbReference>
<dbReference type="Pfam" id="PF00378">
    <property type="entry name" value="ECH_1"/>
    <property type="match status" value="1"/>
</dbReference>
<evidence type="ECO:0008006" key="2">
    <source>
        <dbReference type="Google" id="ProtNLM"/>
    </source>
</evidence>
<accession>X1EBM9</accession>
<dbReference type="InterPro" id="IPR001753">
    <property type="entry name" value="Enoyl-CoA_hydra/iso"/>
</dbReference>
<dbReference type="SUPFAM" id="SSF52096">
    <property type="entry name" value="ClpP/crotonase"/>
    <property type="match status" value="1"/>
</dbReference>
<feature type="non-terminal residue" evidence="1">
    <location>
        <position position="224"/>
    </location>
</feature>
<sequence length="224" mass="24917">MANKIALEIRDNIATIKLMDPEKLNPLNKETGRELYETLENLKDNNEVRCLIITGSGRAFSAGGDIKQFKSSIENGTASQVMEETLSSLYKIAKTLRLYPKSVIAAVNGWAIGAGMNLALSCDFIIASEKAKFRQSFSKLGLIPGFAGTILLSRQLTWQQATQMAFFGDTYTSKEMYKLGFINEITSHENLDEVTLKWAQRLARGPTLAYARTKKLFFNSLSTP</sequence>
<name>X1EBM9_9ZZZZ</name>
<dbReference type="GO" id="GO:0003824">
    <property type="term" value="F:catalytic activity"/>
    <property type="evidence" value="ECO:0007669"/>
    <property type="project" value="InterPro"/>
</dbReference>